<feature type="region of interest" description="Disordered" evidence="1">
    <location>
        <begin position="159"/>
        <end position="210"/>
    </location>
</feature>
<reference evidence="2" key="2">
    <citation type="submission" date="2025-09" db="UniProtKB">
        <authorList>
            <consortium name="Ensembl"/>
        </authorList>
    </citation>
    <scope>IDENTIFICATION</scope>
</reference>
<name>A0A8C5ZNI9_MARMA</name>
<keyword evidence="3" id="KW-1185">Reference proteome</keyword>
<dbReference type="PANTHER" id="PTHR36866">
    <property type="entry name" value="CHROMOSOME 4 OPEN READING FRAME 50"/>
    <property type="match status" value="1"/>
</dbReference>
<evidence type="ECO:0000256" key="1">
    <source>
        <dbReference type="SAM" id="MobiDB-lite"/>
    </source>
</evidence>
<evidence type="ECO:0000313" key="2">
    <source>
        <dbReference type="Ensembl" id="ENSMMMP00000017184.1"/>
    </source>
</evidence>
<protein>
    <submittedName>
        <fullName evidence="2">Uncharacterized protein</fullName>
    </submittedName>
</protein>
<proteinExistence type="predicted"/>
<organism evidence="2 3">
    <name type="scientific">Marmota marmota marmota</name>
    <name type="common">Alpine marmot</name>
    <dbReference type="NCBI Taxonomy" id="9994"/>
    <lineage>
        <taxon>Eukaryota</taxon>
        <taxon>Metazoa</taxon>
        <taxon>Chordata</taxon>
        <taxon>Craniata</taxon>
        <taxon>Vertebrata</taxon>
        <taxon>Euteleostomi</taxon>
        <taxon>Mammalia</taxon>
        <taxon>Eutheria</taxon>
        <taxon>Euarchontoglires</taxon>
        <taxon>Glires</taxon>
        <taxon>Rodentia</taxon>
        <taxon>Sciuromorpha</taxon>
        <taxon>Sciuridae</taxon>
        <taxon>Xerinae</taxon>
        <taxon>Marmotini</taxon>
        <taxon>Marmota</taxon>
    </lineage>
</organism>
<dbReference type="AlphaFoldDB" id="A0A8C5ZNI9"/>
<dbReference type="GeneTree" id="ENSGT00390000003220"/>
<dbReference type="InterPro" id="IPR032771">
    <property type="entry name" value="DUF4527"/>
</dbReference>
<feature type="compositionally biased region" description="Pro residues" evidence="1">
    <location>
        <begin position="177"/>
        <end position="190"/>
    </location>
</feature>
<reference evidence="2" key="1">
    <citation type="submission" date="2025-08" db="UniProtKB">
        <authorList>
            <consortium name="Ensembl"/>
        </authorList>
    </citation>
    <scope>IDENTIFICATION</scope>
</reference>
<sequence>MEAEASEEDPRLCVRRLRHQMQTLKCQLRDQGWVHRERQEELKGKLEELQRKQHEADVAVAPLKAKLASLVHKCLRRNHLITRLLQELGRHGPVDLLLSEMAQNMVHDVALSEYAAAFLSPGLPEVHSHRQPRPALPEQLPSFETDGVLQSPLRSDSWPFPKAEWPAPTARLDSPKLPLPSGPTLDPGPGPAVVTVEPGGEPHPGPHAHSLLPASEVLSPARILALHQELRQSICGDSQVNKSPLQLGI</sequence>
<evidence type="ECO:0000313" key="3">
    <source>
        <dbReference type="Proteomes" id="UP000694407"/>
    </source>
</evidence>
<dbReference type="PANTHER" id="PTHR36866:SF1">
    <property type="entry name" value="GENE 1043-RELATED"/>
    <property type="match status" value="1"/>
</dbReference>
<dbReference type="Ensembl" id="ENSMMMT00000019560.1">
    <property type="protein sequence ID" value="ENSMMMP00000017184.1"/>
    <property type="gene ID" value="ENSMMMG00000015267.1"/>
</dbReference>
<dbReference type="Proteomes" id="UP000694407">
    <property type="component" value="Unplaced"/>
</dbReference>
<dbReference type="Pfam" id="PF15030">
    <property type="entry name" value="DUF4527"/>
    <property type="match status" value="1"/>
</dbReference>
<accession>A0A8C5ZNI9</accession>